<dbReference type="EMBL" id="AP018219">
    <property type="protein sequence ID" value="BAY73429.1"/>
    <property type="molecule type" value="Genomic_DNA"/>
</dbReference>
<reference evidence="8 9" key="1">
    <citation type="submission" date="2017-06" db="EMBL/GenBank/DDBJ databases">
        <title>Genome sequencing of cyanobaciteial culture collection at National Institute for Environmental Studies (NIES).</title>
        <authorList>
            <person name="Hirose Y."/>
            <person name="Shimura Y."/>
            <person name="Fujisawa T."/>
            <person name="Nakamura Y."/>
            <person name="Kawachi M."/>
        </authorList>
    </citation>
    <scope>NUCLEOTIDE SEQUENCE [LARGE SCALE GENOMIC DNA]</scope>
    <source>
        <strain evidence="8 9">NIES-23</strain>
        <plasmid evidence="9">Plasmid Plasmid3 dna</plasmid>
    </source>
</reference>
<keyword evidence="8" id="KW-0614">Plasmid</keyword>
<keyword evidence="1" id="KW-0472">Membrane</keyword>
<dbReference type="Proteomes" id="UP000217507">
    <property type="component" value="Plasmid Plasmid3 dna"/>
</dbReference>
<dbReference type="InterPro" id="IPR013686">
    <property type="entry name" value="Polypept-transport_assoc_ShlB"/>
</dbReference>
<evidence type="ECO:0000256" key="4">
    <source>
        <dbReference type="SAM" id="MobiDB-lite"/>
    </source>
</evidence>
<dbReference type="GO" id="GO:0098046">
    <property type="term" value="C:type V protein secretion system complex"/>
    <property type="evidence" value="ECO:0007669"/>
    <property type="project" value="TreeGrafter"/>
</dbReference>
<feature type="compositionally biased region" description="Polar residues" evidence="4">
    <location>
        <begin position="34"/>
        <end position="46"/>
    </location>
</feature>
<protein>
    <submittedName>
        <fullName evidence="8">Surface antigen D15 domain-containing protein</fullName>
    </submittedName>
</protein>
<feature type="region of interest" description="Disordered" evidence="4">
    <location>
        <begin position="34"/>
        <end position="94"/>
    </location>
</feature>
<evidence type="ECO:0000256" key="5">
    <source>
        <dbReference type="SAM" id="SignalP"/>
    </source>
</evidence>
<name>A0A1Z4KWV1_ANAVA</name>
<gene>
    <name evidence="8" type="ORF">NIES23_62570</name>
</gene>
<dbReference type="Pfam" id="PF03865">
    <property type="entry name" value="ShlB"/>
    <property type="match status" value="1"/>
</dbReference>
<evidence type="ECO:0000256" key="2">
    <source>
        <dbReference type="ARBA" id="ARBA00022692"/>
    </source>
</evidence>
<geneLocation type="plasmid" evidence="8">
    <name>plasmid3</name>
</geneLocation>
<dbReference type="AlphaFoldDB" id="A0A1Z4KWV1"/>
<keyword evidence="2" id="KW-0812">Transmembrane</keyword>
<dbReference type="GO" id="GO:0008320">
    <property type="term" value="F:protein transmembrane transporter activity"/>
    <property type="evidence" value="ECO:0007669"/>
    <property type="project" value="TreeGrafter"/>
</dbReference>
<organism evidence="8 9">
    <name type="scientific">Trichormus variabilis NIES-23</name>
    <dbReference type="NCBI Taxonomy" id="1973479"/>
    <lineage>
        <taxon>Bacteria</taxon>
        <taxon>Bacillati</taxon>
        <taxon>Cyanobacteriota</taxon>
        <taxon>Cyanophyceae</taxon>
        <taxon>Nostocales</taxon>
        <taxon>Nostocaceae</taxon>
        <taxon>Trichormus</taxon>
    </lineage>
</organism>
<dbReference type="InterPro" id="IPR051544">
    <property type="entry name" value="TPS_OM_transporter"/>
</dbReference>
<dbReference type="PANTHER" id="PTHR34597:SF3">
    <property type="entry name" value="OUTER MEMBRANE TRANSPORTER CDIB"/>
    <property type="match status" value="1"/>
</dbReference>
<dbReference type="PANTHER" id="PTHR34597">
    <property type="entry name" value="SLR1661 PROTEIN"/>
    <property type="match status" value="1"/>
</dbReference>
<evidence type="ECO:0000256" key="3">
    <source>
        <dbReference type="ARBA" id="ARBA00023237"/>
    </source>
</evidence>
<feature type="signal peptide" evidence="5">
    <location>
        <begin position="1"/>
        <end position="27"/>
    </location>
</feature>
<evidence type="ECO:0000259" key="7">
    <source>
        <dbReference type="Pfam" id="PF08479"/>
    </source>
</evidence>
<feature type="domain" description="Polypeptide-transport-associated ShlB-type" evidence="7">
    <location>
        <begin position="100"/>
        <end position="174"/>
    </location>
</feature>
<feature type="chain" id="PRO_5012893521" evidence="5">
    <location>
        <begin position="28"/>
        <end position="594"/>
    </location>
</feature>
<evidence type="ECO:0000313" key="9">
    <source>
        <dbReference type="Proteomes" id="UP000217507"/>
    </source>
</evidence>
<evidence type="ECO:0000313" key="8">
    <source>
        <dbReference type="EMBL" id="BAY73429.1"/>
    </source>
</evidence>
<dbReference type="Pfam" id="PF08479">
    <property type="entry name" value="POTRA_2"/>
    <property type="match status" value="1"/>
</dbReference>
<evidence type="ECO:0000259" key="6">
    <source>
        <dbReference type="Pfam" id="PF03865"/>
    </source>
</evidence>
<evidence type="ECO:0000256" key="1">
    <source>
        <dbReference type="ARBA" id="ARBA00022452"/>
    </source>
</evidence>
<dbReference type="GO" id="GO:0046819">
    <property type="term" value="P:protein secretion by the type V secretion system"/>
    <property type="evidence" value="ECO:0007669"/>
    <property type="project" value="TreeGrafter"/>
</dbReference>
<sequence>MVSKIRLLWLALSLFSISSLPNRPLNAQTVNSAQVPTLPNSGQSLPPLQDVLPIPLPRNPTLPSEQISPQSPPSSPIIQPSTPATPPSAPISGDVPGTITVNRFEIVGSTVFKSQDFEQITKDYINRPISLAELFEVRTKITKLYNAQGYITSGAYIPPQDLEAGVVKIQISEGGVEEIKVTGTRHLNPDYIRSRVALATSKPLNQNRLVEALKLLRLKDDQLIKNISAELSTGTQPGESLLEIQVTEAPIWEAQLTLDNGRTPSVGTFRRQLQLTNFDLLGLGDRLFIAYTNTDGSNSLDTSYTIPFNARNGTITLSGGFASSNVIEKPFNILDINSNSNYIELTVRQPIIQTTTQEFALGLTGSYRESGATLLGGEIPFPSPGANAEGTTRITALRFFQDYTIQNSQQVLALRSQFSFGLGSLDALNTTPNTPEDNFFVWRGQAQYVRLLAENTLLLLRGDIQLASQPLVPLEQFGLGGRESVRGYRQDLLLTDSGVFVSAEARIPILRLRNPNIVLQFTPFVDFGYGFNQGSATNPSPNDLVSVGSGLLFNMSDRLTARFDWGIPLISVSGDKSTLQEQGFYFSLSYRQPF</sequence>
<accession>A0A1Z4KWV1</accession>
<dbReference type="InterPro" id="IPR005565">
    <property type="entry name" value="Hemolysn_activator_HlyB_C"/>
</dbReference>
<feature type="domain" description="Haemolysin activator HlyB C-terminal" evidence="6">
    <location>
        <begin position="238"/>
        <end position="551"/>
    </location>
</feature>
<keyword evidence="5" id="KW-0732">Signal</keyword>
<proteinExistence type="predicted"/>
<dbReference type="Gene3D" id="2.40.160.50">
    <property type="entry name" value="membrane protein fhac: a member of the omp85/tpsb transporter family"/>
    <property type="match status" value="1"/>
</dbReference>
<keyword evidence="1" id="KW-1134">Transmembrane beta strand</keyword>
<keyword evidence="3" id="KW-0998">Cell outer membrane</keyword>
<dbReference type="Gene3D" id="3.10.20.310">
    <property type="entry name" value="membrane protein fhac"/>
    <property type="match status" value="1"/>
</dbReference>